<dbReference type="EMBL" id="RBTT01000304">
    <property type="protein sequence ID" value="RMU05317.1"/>
    <property type="molecule type" value="Genomic_DNA"/>
</dbReference>
<dbReference type="InterPro" id="IPR043144">
    <property type="entry name" value="Mal/L-sulf/L-lact_DH-like_ah"/>
</dbReference>
<dbReference type="Proteomes" id="UP000274212">
    <property type="component" value="Unassembled WGS sequence"/>
</dbReference>
<feature type="non-terminal residue" evidence="1">
    <location>
        <position position="88"/>
    </location>
</feature>
<dbReference type="AlphaFoldDB" id="A0A3M5R9Y6"/>
<proteinExistence type="predicted"/>
<gene>
    <name evidence="1" type="ORF">ALP36_04634</name>
</gene>
<organism evidence="1 2">
    <name type="scientific">Pseudomonas syringae pv. coriandricola</name>
    <dbReference type="NCBI Taxonomy" id="264453"/>
    <lineage>
        <taxon>Bacteria</taxon>
        <taxon>Pseudomonadati</taxon>
        <taxon>Pseudomonadota</taxon>
        <taxon>Gammaproteobacteria</taxon>
        <taxon>Pseudomonadales</taxon>
        <taxon>Pseudomonadaceae</taxon>
        <taxon>Pseudomonas</taxon>
    </lineage>
</organism>
<name>A0A3M5R9Y6_9PSED</name>
<dbReference type="Gene3D" id="1.10.1530.10">
    <property type="match status" value="1"/>
</dbReference>
<accession>A0A3M5R9Y6</accession>
<sequence>MQAALIDRAVTVAVLAGPAALRWASDSRFCSLPPRCHAQEFQMSASHADQPTQTVSYPQLIDLLRRIFVAHGTSPEVADVLAENCASA</sequence>
<protein>
    <submittedName>
        <fullName evidence="1">DpkA</fullName>
    </submittedName>
</protein>
<evidence type="ECO:0000313" key="1">
    <source>
        <dbReference type="EMBL" id="RMU05317.1"/>
    </source>
</evidence>
<comment type="caution">
    <text evidence="1">The sequence shown here is derived from an EMBL/GenBank/DDBJ whole genome shotgun (WGS) entry which is preliminary data.</text>
</comment>
<evidence type="ECO:0000313" key="2">
    <source>
        <dbReference type="Proteomes" id="UP000274212"/>
    </source>
</evidence>
<reference evidence="1 2" key="1">
    <citation type="submission" date="2018-08" db="EMBL/GenBank/DDBJ databases">
        <title>Recombination of ecologically and evolutionarily significant loci maintains genetic cohesion in the Pseudomonas syringae species complex.</title>
        <authorList>
            <person name="Dillon M."/>
            <person name="Thakur S."/>
            <person name="Almeida R.N.D."/>
            <person name="Weir B.S."/>
            <person name="Guttman D.S."/>
        </authorList>
    </citation>
    <scope>NUCLEOTIDE SEQUENCE [LARGE SCALE GENOMIC DNA]</scope>
    <source>
        <strain evidence="1 2">ICMP 9829</strain>
    </source>
</reference>